<dbReference type="InParanoid" id="A0A1Z5SWS9"/>
<organism evidence="12 13">
    <name type="scientific">Hortaea werneckii EXF-2000</name>
    <dbReference type="NCBI Taxonomy" id="1157616"/>
    <lineage>
        <taxon>Eukaryota</taxon>
        <taxon>Fungi</taxon>
        <taxon>Dikarya</taxon>
        <taxon>Ascomycota</taxon>
        <taxon>Pezizomycotina</taxon>
        <taxon>Dothideomycetes</taxon>
        <taxon>Dothideomycetidae</taxon>
        <taxon>Mycosphaerellales</taxon>
        <taxon>Teratosphaeriaceae</taxon>
        <taxon>Hortaea</taxon>
    </lineage>
</organism>
<evidence type="ECO:0000259" key="11">
    <source>
        <dbReference type="Pfam" id="PF04577"/>
    </source>
</evidence>
<comment type="caution">
    <text evidence="12">The sequence shown here is derived from an EMBL/GenBank/DDBJ whole genome shotgun (WGS) entry which is preliminary data.</text>
</comment>
<comment type="catalytic activity">
    <reaction evidence="9">
        <text>L-seryl-[protein] + UDP-N-acetyl-alpha-D-glucosamine = 3-O-(N-acetyl-beta-D-glucosaminyl)-L-seryl-[protein] + UDP + H(+)</text>
        <dbReference type="Rhea" id="RHEA:48904"/>
        <dbReference type="Rhea" id="RHEA-COMP:9863"/>
        <dbReference type="Rhea" id="RHEA-COMP:12251"/>
        <dbReference type="ChEBI" id="CHEBI:15378"/>
        <dbReference type="ChEBI" id="CHEBI:29999"/>
        <dbReference type="ChEBI" id="CHEBI:57705"/>
        <dbReference type="ChEBI" id="CHEBI:58223"/>
        <dbReference type="ChEBI" id="CHEBI:90838"/>
        <dbReference type="EC" id="2.4.1.255"/>
    </reaction>
</comment>
<keyword evidence="6" id="KW-0325">Glycoprotein</keyword>
<evidence type="ECO:0000256" key="9">
    <source>
        <dbReference type="ARBA" id="ARBA00048317"/>
    </source>
</evidence>
<keyword evidence="4" id="KW-0732">Signal</keyword>
<evidence type="ECO:0000256" key="7">
    <source>
        <dbReference type="ARBA" id="ARBA00040944"/>
    </source>
</evidence>
<dbReference type="PANTHER" id="PTHR20961">
    <property type="entry name" value="GLYCOSYLTRANSFERASE"/>
    <property type="match status" value="1"/>
</dbReference>
<dbReference type="EC" id="2.4.1.255" evidence="1"/>
<feature type="domain" description="Glycosyltransferase 61 catalytic" evidence="11">
    <location>
        <begin position="280"/>
        <end position="378"/>
    </location>
</feature>
<dbReference type="InterPro" id="IPR007657">
    <property type="entry name" value="Glycosyltransferase_61"/>
</dbReference>
<keyword evidence="3" id="KW-0808">Transferase</keyword>
<keyword evidence="5" id="KW-0256">Endoplasmic reticulum</keyword>
<evidence type="ECO:0000256" key="5">
    <source>
        <dbReference type="ARBA" id="ARBA00022824"/>
    </source>
</evidence>
<dbReference type="GO" id="GO:0005788">
    <property type="term" value="C:endoplasmic reticulum lumen"/>
    <property type="evidence" value="ECO:0007669"/>
    <property type="project" value="TreeGrafter"/>
</dbReference>
<dbReference type="Proteomes" id="UP000194280">
    <property type="component" value="Unassembled WGS sequence"/>
</dbReference>
<evidence type="ECO:0000313" key="12">
    <source>
        <dbReference type="EMBL" id="OTA25238.1"/>
    </source>
</evidence>
<evidence type="ECO:0000256" key="1">
    <source>
        <dbReference type="ARBA" id="ARBA00011970"/>
    </source>
</evidence>
<dbReference type="Pfam" id="PF04577">
    <property type="entry name" value="Glyco_transf_61"/>
    <property type="match status" value="1"/>
</dbReference>
<evidence type="ECO:0000256" key="2">
    <source>
        <dbReference type="ARBA" id="ARBA00022676"/>
    </source>
</evidence>
<keyword evidence="2" id="KW-0328">Glycosyltransferase</keyword>
<evidence type="ECO:0000256" key="4">
    <source>
        <dbReference type="ARBA" id="ARBA00022729"/>
    </source>
</evidence>
<dbReference type="InterPro" id="IPR049625">
    <property type="entry name" value="Glyco_transf_61_cat"/>
</dbReference>
<evidence type="ECO:0000313" key="13">
    <source>
        <dbReference type="Proteomes" id="UP000194280"/>
    </source>
</evidence>
<dbReference type="STRING" id="1157616.A0A1Z5SWS9"/>
<dbReference type="VEuPathDB" id="FungiDB:BTJ68_11762"/>
<accession>A0A1Z5SWS9</accession>
<dbReference type="EMBL" id="MUNK01000210">
    <property type="protein sequence ID" value="OTA25238.1"/>
    <property type="molecule type" value="Genomic_DNA"/>
</dbReference>
<dbReference type="OrthoDB" id="529273at2759"/>
<evidence type="ECO:0000256" key="8">
    <source>
        <dbReference type="ARBA" id="ARBA00042574"/>
    </source>
</evidence>
<proteinExistence type="predicted"/>
<dbReference type="AlphaFoldDB" id="A0A1Z5SWS9"/>
<evidence type="ECO:0000256" key="3">
    <source>
        <dbReference type="ARBA" id="ARBA00022679"/>
    </source>
</evidence>
<dbReference type="PANTHER" id="PTHR20961:SF148">
    <property type="entry name" value="EGF DOMAIN-SPECIFIC O-LINKED N-ACETYLGLUCOSAMINE TRANSFERASE"/>
    <property type="match status" value="1"/>
</dbReference>
<reference evidence="12 13" key="1">
    <citation type="submission" date="2017-01" db="EMBL/GenBank/DDBJ databases">
        <title>The recent genome duplication of the halophilic yeast Hortaea werneckii: insights from long-read sequencing.</title>
        <authorList>
            <person name="Sinha S."/>
            <person name="Flibotte S."/>
            <person name="Neira M."/>
            <person name="Lenassi M."/>
            <person name="Gostincar C."/>
            <person name="Stajich J.E."/>
            <person name="Nislow C.E."/>
        </authorList>
    </citation>
    <scope>NUCLEOTIDE SEQUENCE [LARGE SCALE GENOMIC DNA]</scope>
    <source>
        <strain evidence="12 13">EXF-2000</strain>
    </source>
</reference>
<keyword evidence="13" id="KW-1185">Reference proteome</keyword>
<dbReference type="GO" id="GO:0097363">
    <property type="term" value="F:protein O-acetylglucosaminyltransferase activity"/>
    <property type="evidence" value="ECO:0007669"/>
    <property type="project" value="UniProtKB-EC"/>
</dbReference>
<protein>
    <recommendedName>
        <fullName evidence="7">EGF domain-specific O-linked N-acetylglucosamine transferase</fullName>
        <ecNumber evidence="1">2.4.1.255</ecNumber>
    </recommendedName>
    <alternativeName>
        <fullName evidence="8">Extracellular O-linked N-acetylglucosamine transferase</fullName>
    </alternativeName>
</protein>
<evidence type="ECO:0000256" key="6">
    <source>
        <dbReference type="ARBA" id="ARBA00023180"/>
    </source>
</evidence>
<comment type="catalytic activity">
    <reaction evidence="10">
        <text>L-threonyl-[protein] + UDP-N-acetyl-alpha-D-glucosamine = 3-O-(N-acetyl-beta-D-glucosaminyl)-L-threonyl-[protein] + UDP + H(+)</text>
        <dbReference type="Rhea" id="RHEA:48908"/>
        <dbReference type="Rhea" id="RHEA-COMP:11060"/>
        <dbReference type="Rhea" id="RHEA-COMP:12252"/>
        <dbReference type="ChEBI" id="CHEBI:15378"/>
        <dbReference type="ChEBI" id="CHEBI:30013"/>
        <dbReference type="ChEBI" id="CHEBI:57705"/>
        <dbReference type="ChEBI" id="CHEBI:58223"/>
        <dbReference type="ChEBI" id="CHEBI:90840"/>
        <dbReference type="EC" id="2.4.1.255"/>
    </reaction>
</comment>
<gene>
    <name evidence="12" type="ORF">BTJ68_11762</name>
</gene>
<sequence>MHDSAIQVTSDIWHFHDRDKPLAGTQGSSSRCHRFDDAYIFGFTKRFAEYCDATSPASLTCFSHQAFNLRLDTFCVGTPVEFNQESGQAKQMSLSCNLREEYDLPDGIPLLQDIPNYRWFDTGPFKVFEDFVNIGENVQSLRSHEGSHQVSSVQESENGYSFLIRREWDHNMWHELLQIFSLYNSVEILRRSIDSKTGTPFFTDEDARLSKLVVLDDIEPGPFFDPWTADTGLPPVKLKDLLNGKETAPKKILVPLAGIANTLWQGDWERLPCGESPLLHNLTQKVLNFYNIHPASQTPDSPRKLVMIDRKHRRRLLHTDALFDALQARYPEIIVHLVDYGTLDFKAQLELDQATDILVGVHGAGLTHGMFLPPSSTIAQILAPIVDHYGFENMARFLGHEYYSMHATPFDSVNHTGDWYHDDVFVEEEEFLNFMDEVITGASA</sequence>
<evidence type="ECO:0000256" key="10">
    <source>
        <dbReference type="ARBA" id="ARBA00049432"/>
    </source>
</evidence>
<name>A0A1Z5SWS9_HORWE</name>